<protein>
    <submittedName>
        <fullName evidence="6">LysR substrate-binding domain-containing protein</fullName>
    </submittedName>
</protein>
<evidence type="ECO:0000256" key="1">
    <source>
        <dbReference type="ARBA" id="ARBA00009437"/>
    </source>
</evidence>
<dbReference type="Pfam" id="PF00126">
    <property type="entry name" value="HTH_1"/>
    <property type="match status" value="1"/>
</dbReference>
<dbReference type="Gene3D" id="3.40.190.10">
    <property type="entry name" value="Periplasmic binding protein-like II"/>
    <property type="match status" value="2"/>
</dbReference>
<dbReference type="PANTHER" id="PTHR30537">
    <property type="entry name" value="HTH-TYPE TRANSCRIPTIONAL REGULATOR"/>
    <property type="match status" value="1"/>
</dbReference>
<dbReference type="Proteomes" id="UP001623232">
    <property type="component" value="Chromosome"/>
</dbReference>
<dbReference type="PANTHER" id="PTHR30537:SF74">
    <property type="entry name" value="HTH-TYPE TRANSCRIPTIONAL REGULATOR TRPI"/>
    <property type="match status" value="1"/>
</dbReference>
<dbReference type="InterPro" id="IPR000847">
    <property type="entry name" value="LysR_HTH_N"/>
</dbReference>
<dbReference type="EMBL" id="CP123584">
    <property type="protein sequence ID" value="WZK89988.1"/>
    <property type="molecule type" value="Genomic_DNA"/>
</dbReference>
<evidence type="ECO:0000256" key="2">
    <source>
        <dbReference type="ARBA" id="ARBA00023015"/>
    </source>
</evidence>
<dbReference type="PROSITE" id="PS50931">
    <property type="entry name" value="HTH_LYSR"/>
    <property type="match status" value="1"/>
</dbReference>
<keyword evidence="2" id="KW-0805">Transcription regulation</keyword>
<evidence type="ECO:0000259" key="5">
    <source>
        <dbReference type="PROSITE" id="PS50931"/>
    </source>
</evidence>
<dbReference type="InterPro" id="IPR036390">
    <property type="entry name" value="WH_DNA-bd_sf"/>
</dbReference>
<proteinExistence type="inferred from homology"/>
<keyword evidence="7" id="KW-1185">Reference proteome</keyword>
<keyword evidence="3" id="KW-0238">DNA-binding</keyword>
<accession>A0ABZ2XVS1</accession>
<sequence length="292" mass="32103">MKTLPPLSQFQAFEAAARHLSFSRSAIELNVQQPAISRQIGALEAALGVKLFLRSKPNLTLTPEGETLFAAVSSGLEAIRNGARSVQQVQRDDVIVVNAAIGFTSLYLLPRMAEFQARFPDVRLEVVTRDQNPDYDPALCDITVVFGARGPVGMSAKMIFNEELIPVCAPGYLRNDTPLPLADLANQHLLHMSSPDHGGDWGLYFAETNLMPPEPRSFERILSYMVYLRAIQMGNGIGLGWGRLIDELLASGSLVPACTRTWHTDRGYFCCITPRAADTPAALAFQEWITRG</sequence>
<dbReference type="Gene3D" id="1.10.10.10">
    <property type="entry name" value="Winged helix-like DNA-binding domain superfamily/Winged helix DNA-binding domain"/>
    <property type="match status" value="1"/>
</dbReference>
<organism evidence="6 7">
    <name type="scientific">Aliisedimentitalea scapharcae</name>
    <dbReference type="NCBI Taxonomy" id="1524259"/>
    <lineage>
        <taxon>Bacteria</taxon>
        <taxon>Pseudomonadati</taxon>
        <taxon>Pseudomonadota</taxon>
        <taxon>Alphaproteobacteria</taxon>
        <taxon>Rhodobacterales</taxon>
        <taxon>Roseobacteraceae</taxon>
        <taxon>Aliisedimentitalea</taxon>
    </lineage>
</organism>
<evidence type="ECO:0000313" key="6">
    <source>
        <dbReference type="EMBL" id="WZK89988.1"/>
    </source>
</evidence>
<comment type="similarity">
    <text evidence="1">Belongs to the LysR transcriptional regulatory family.</text>
</comment>
<reference evidence="6 7" key="1">
    <citation type="submission" date="2023-04" db="EMBL/GenBank/DDBJ databases">
        <title>Complete genome sequence of Alisedimentitalea scapharcae.</title>
        <authorList>
            <person name="Rong J.-C."/>
            <person name="Yi M.-L."/>
            <person name="Zhao Q."/>
        </authorList>
    </citation>
    <scope>NUCLEOTIDE SEQUENCE [LARGE SCALE GENOMIC DNA]</scope>
    <source>
        <strain evidence="6 7">KCTC 42119</strain>
    </source>
</reference>
<dbReference type="SUPFAM" id="SSF53850">
    <property type="entry name" value="Periplasmic binding protein-like II"/>
    <property type="match status" value="1"/>
</dbReference>
<keyword evidence="4" id="KW-0804">Transcription</keyword>
<feature type="domain" description="HTH lysR-type" evidence="5">
    <location>
        <begin position="5"/>
        <end position="62"/>
    </location>
</feature>
<dbReference type="InterPro" id="IPR005119">
    <property type="entry name" value="LysR_subst-bd"/>
</dbReference>
<dbReference type="PRINTS" id="PR00039">
    <property type="entry name" value="HTHLYSR"/>
</dbReference>
<dbReference type="SUPFAM" id="SSF46785">
    <property type="entry name" value="Winged helix' DNA-binding domain"/>
    <property type="match status" value="1"/>
</dbReference>
<evidence type="ECO:0000256" key="4">
    <source>
        <dbReference type="ARBA" id="ARBA00023163"/>
    </source>
</evidence>
<evidence type="ECO:0000313" key="7">
    <source>
        <dbReference type="Proteomes" id="UP001623232"/>
    </source>
</evidence>
<evidence type="ECO:0000256" key="3">
    <source>
        <dbReference type="ARBA" id="ARBA00023125"/>
    </source>
</evidence>
<dbReference type="RefSeq" id="WP_406648486.1">
    <property type="nucleotide sequence ID" value="NZ_CP123584.1"/>
</dbReference>
<gene>
    <name evidence="6" type="ORF">QEZ52_05440</name>
</gene>
<dbReference type="InterPro" id="IPR058163">
    <property type="entry name" value="LysR-type_TF_proteobact-type"/>
</dbReference>
<dbReference type="Pfam" id="PF03466">
    <property type="entry name" value="LysR_substrate"/>
    <property type="match status" value="1"/>
</dbReference>
<dbReference type="InterPro" id="IPR036388">
    <property type="entry name" value="WH-like_DNA-bd_sf"/>
</dbReference>
<name>A0ABZ2XVS1_9RHOB</name>